<dbReference type="InterPro" id="IPR000315">
    <property type="entry name" value="Znf_B-box"/>
</dbReference>
<accession>F0ZDI5</accession>
<evidence type="ECO:0000313" key="3">
    <source>
        <dbReference type="EMBL" id="EGC37987.1"/>
    </source>
</evidence>
<keyword evidence="1" id="KW-0175">Coiled coil</keyword>
<dbReference type="AlphaFoldDB" id="F0ZDI5"/>
<dbReference type="OrthoDB" id="6096398at2759"/>
<dbReference type="Gene3D" id="3.30.160.60">
    <property type="entry name" value="Classic Zinc Finger"/>
    <property type="match status" value="1"/>
</dbReference>
<dbReference type="VEuPathDB" id="AmoebaDB:DICPUDRAFT_149365"/>
<dbReference type="PANTHER" id="PTHR31768:SF3">
    <property type="entry name" value="B BOX-TYPE DOMAIN-CONTAINING PROTEIN-RELATED"/>
    <property type="match status" value="1"/>
</dbReference>
<feature type="domain" description="B box-type" evidence="2">
    <location>
        <begin position="7"/>
        <end position="45"/>
    </location>
</feature>
<dbReference type="SUPFAM" id="SSF57845">
    <property type="entry name" value="B-box zinc-binding domain"/>
    <property type="match status" value="1"/>
</dbReference>
<dbReference type="Proteomes" id="UP000001064">
    <property type="component" value="Unassembled WGS sequence"/>
</dbReference>
<evidence type="ECO:0000259" key="2">
    <source>
        <dbReference type="Pfam" id="PF00643"/>
    </source>
</evidence>
<organism evidence="3 4">
    <name type="scientific">Dictyostelium purpureum</name>
    <name type="common">Slime mold</name>
    <dbReference type="NCBI Taxonomy" id="5786"/>
    <lineage>
        <taxon>Eukaryota</taxon>
        <taxon>Amoebozoa</taxon>
        <taxon>Evosea</taxon>
        <taxon>Eumycetozoa</taxon>
        <taxon>Dictyostelia</taxon>
        <taxon>Dictyosteliales</taxon>
        <taxon>Dictyosteliaceae</taxon>
        <taxon>Dictyostelium</taxon>
    </lineage>
</organism>
<dbReference type="OMA" id="HKGHIFE"/>
<dbReference type="InParanoid" id="F0ZDI5"/>
<evidence type="ECO:0000313" key="4">
    <source>
        <dbReference type="Proteomes" id="UP000001064"/>
    </source>
</evidence>
<dbReference type="Pfam" id="PF00643">
    <property type="entry name" value="zf-B_box"/>
    <property type="match status" value="1"/>
</dbReference>
<sequence length="155" mass="18367">MEKQQNDIKCYDHPQNDLVLICLSCQYKPACIKCVVGDHKGHIFEDIENLDFRDDIDYKFQDEIIPKLNEQLENNKNQLEKSENNFAQIKDSHEKNLEKLMDEFKKIKDFLIAKENDLKRLLITKFDENLEPTLPSQQQFKLQTKKLSILLTIII</sequence>
<name>F0ZDI5_DICPU</name>
<proteinExistence type="predicted"/>
<dbReference type="RefSeq" id="XP_003285471.1">
    <property type="nucleotide sequence ID" value="XM_003285423.1"/>
</dbReference>
<dbReference type="KEGG" id="dpp:DICPUDRAFT_149365"/>
<evidence type="ECO:0000256" key="1">
    <source>
        <dbReference type="SAM" id="Coils"/>
    </source>
</evidence>
<dbReference type="GO" id="GO:0008270">
    <property type="term" value="F:zinc ion binding"/>
    <property type="evidence" value="ECO:0007669"/>
    <property type="project" value="InterPro"/>
</dbReference>
<dbReference type="InterPro" id="IPR040328">
    <property type="entry name" value="DDB_G0279899-like"/>
</dbReference>
<keyword evidence="4" id="KW-1185">Reference proteome</keyword>
<dbReference type="PANTHER" id="PTHR31768">
    <property type="entry name" value="B BOX-TYPE DOMAIN-CONTAINING PROTEIN"/>
    <property type="match status" value="1"/>
</dbReference>
<protein>
    <recommendedName>
        <fullName evidence="2">B box-type domain-containing protein</fullName>
    </recommendedName>
</protein>
<dbReference type="EMBL" id="GL870986">
    <property type="protein sequence ID" value="EGC37987.1"/>
    <property type="molecule type" value="Genomic_DNA"/>
</dbReference>
<dbReference type="GeneID" id="10503009"/>
<gene>
    <name evidence="3" type="ORF">DICPUDRAFT_149365</name>
</gene>
<feature type="coiled-coil region" evidence="1">
    <location>
        <begin position="65"/>
        <end position="92"/>
    </location>
</feature>
<reference evidence="4" key="1">
    <citation type="journal article" date="2011" name="Genome Biol.">
        <title>Comparative genomics of the social amoebae Dictyostelium discoideum and Dictyostelium purpureum.</title>
        <authorList>
            <consortium name="US DOE Joint Genome Institute (JGI-PGF)"/>
            <person name="Sucgang R."/>
            <person name="Kuo A."/>
            <person name="Tian X."/>
            <person name="Salerno W."/>
            <person name="Parikh A."/>
            <person name="Feasley C.L."/>
            <person name="Dalin E."/>
            <person name="Tu H."/>
            <person name="Huang E."/>
            <person name="Barry K."/>
            <person name="Lindquist E."/>
            <person name="Shapiro H."/>
            <person name="Bruce D."/>
            <person name="Schmutz J."/>
            <person name="Salamov A."/>
            <person name="Fey P."/>
            <person name="Gaudet P."/>
            <person name="Anjard C."/>
            <person name="Babu M.M."/>
            <person name="Basu S."/>
            <person name="Bushmanova Y."/>
            <person name="van der Wel H."/>
            <person name="Katoh-Kurasawa M."/>
            <person name="Dinh C."/>
            <person name="Coutinho P.M."/>
            <person name="Saito T."/>
            <person name="Elias M."/>
            <person name="Schaap P."/>
            <person name="Kay R.R."/>
            <person name="Henrissat B."/>
            <person name="Eichinger L."/>
            <person name="Rivero F."/>
            <person name="Putnam N.H."/>
            <person name="West C.M."/>
            <person name="Loomis W.F."/>
            <person name="Chisholm R.L."/>
            <person name="Shaulsky G."/>
            <person name="Strassmann J.E."/>
            <person name="Queller D.C."/>
            <person name="Kuspa A."/>
            <person name="Grigoriev I.V."/>
        </authorList>
    </citation>
    <scope>NUCLEOTIDE SEQUENCE [LARGE SCALE GENOMIC DNA]</scope>
    <source>
        <strain evidence="4">QSDP1</strain>
    </source>
</reference>